<evidence type="ECO:0000256" key="6">
    <source>
        <dbReference type="ARBA" id="ARBA00022989"/>
    </source>
</evidence>
<reference evidence="10 11" key="1">
    <citation type="submission" date="2024-08" db="EMBL/GenBank/DDBJ databases">
        <authorList>
            <person name="Cucini C."/>
            <person name="Frati F."/>
        </authorList>
    </citation>
    <scope>NUCLEOTIDE SEQUENCE [LARGE SCALE GENOMIC DNA]</scope>
</reference>
<comment type="caution">
    <text evidence="10">The sequence shown here is derived from an EMBL/GenBank/DDBJ whole genome shotgun (WGS) entry which is preliminary data.</text>
</comment>
<proteinExistence type="inferred from homology"/>
<feature type="repeat" description="Solcar" evidence="8">
    <location>
        <begin position="88"/>
        <end position="169"/>
    </location>
</feature>
<organism evidence="10 11">
    <name type="scientific">Orchesella dallaii</name>
    <dbReference type="NCBI Taxonomy" id="48710"/>
    <lineage>
        <taxon>Eukaryota</taxon>
        <taxon>Metazoa</taxon>
        <taxon>Ecdysozoa</taxon>
        <taxon>Arthropoda</taxon>
        <taxon>Hexapoda</taxon>
        <taxon>Collembola</taxon>
        <taxon>Entomobryomorpha</taxon>
        <taxon>Entomobryoidea</taxon>
        <taxon>Orchesellidae</taxon>
        <taxon>Orchesellinae</taxon>
        <taxon>Orchesella</taxon>
    </lineage>
</organism>
<keyword evidence="5" id="KW-0677">Repeat</keyword>
<comment type="similarity">
    <text evidence="2 9">Belongs to the mitochondrial carrier (TC 2.A.29) family.</text>
</comment>
<evidence type="ECO:0000256" key="8">
    <source>
        <dbReference type="PROSITE-ProRule" id="PRU00282"/>
    </source>
</evidence>
<dbReference type="SUPFAM" id="SSF103506">
    <property type="entry name" value="Mitochondrial carrier"/>
    <property type="match status" value="1"/>
</dbReference>
<name>A0ABP1RG33_9HEXA</name>
<dbReference type="Gene3D" id="1.50.40.10">
    <property type="entry name" value="Mitochondrial carrier domain"/>
    <property type="match status" value="2"/>
</dbReference>
<evidence type="ECO:0008006" key="12">
    <source>
        <dbReference type="Google" id="ProtNLM"/>
    </source>
</evidence>
<evidence type="ECO:0000313" key="10">
    <source>
        <dbReference type="EMBL" id="CAL8126760.1"/>
    </source>
</evidence>
<accession>A0ABP1RG33</accession>
<comment type="subcellular location">
    <subcellularLocation>
        <location evidence="1">Membrane</location>
        <topology evidence="1">Multi-pass membrane protein</topology>
    </subcellularLocation>
</comment>
<dbReference type="InterPro" id="IPR023395">
    <property type="entry name" value="MCP_dom_sf"/>
</dbReference>
<dbReference type="PROSITE" id="PS50920">
    <property type="entry name" value="SOLCAR"/>
    <property type="match status" value="3"/>
</dbReference>
<keyword evidence="11" id="KW-1185">Reference proteome</keyword>
<protein>
    <recommendedName>
        <fullName evidence="12">S-adenosylmethionine mitochondrial carrier protein</fullName>
    </recommendedName>
</protein>
<evidence type="ECO:0000256" key="7">
    <source>
        <dbReference type="ARBA" id="ARBA00023136"/>
    </source>
</evidence>
<feature type="repeat" description="Solcar" evidence="8">
    <location>
        <begin position="177"/>
        <end position="265"/>
    </location>
</feature>
<keyword evidence="3 9" id="KW-0813">Transport</keyword>
<evidence type="ECO:0000256" key="9">
    <source>
        <dbReference type="RuleBase" id="RU000488"/>
    </source>
</evidence>
<evidence type="ECO:0000313" key="11">
    <source>
        <dbReference type="Proteomes" id="UP001642540"/>
    </source>
</evidence>
<feature type="repeat" description="Solcar" evidence="8">
    <location>
        <begin position="6"/>
        <end position="79"/>
    </location>
</feature>
<keyword evidence="6" id="KW-1133">Transmembrane helix</keyword>
<evidence type="ECO:0000256" key="5">
    <source>
        <dbReference type="ARBA" id="ARBA00022737"/>
    </source>
</evidence>
<keyword evidence="7 8" id="KW-0472">Membrane</keyword>
<evidence type="ECO:0000256" key="4">
    <source>
        <dbReference type="ARBA" id="ARBA00022692"/>
    </source>
</evidence>
<dbReference type="Proteomes" id="UP001642540">
    <property type="component" value="Unassembled WGS sequence"/>
</dbReference>
<dbReference type="InterPro" id="IPR018108">
    <property type="entry name" value="MCP_transmembrane"/>
</dbReference>
<keyword evidence="4 8" id="KW-0812">Transmembrane</keyword>
<gene>
    <name evidence="10" type="ORF">ODALV1_LOCUS21539</name>
</gene>
<dbReference type="EMBL" id="CAXLJM020000072">
    <property type="protein sequence ID" value="CAL8126760.1"/>
    <property type="molecule type" value="Genomic_DNA"/>
</dbReference>
<evidence type="ECO:0000256" key="1">
    <source>
        <dbReference type="ARBA" id="ARBA00004141"/>
    </source>
</evidence>
<evidence type="ECO:0000256" key="3">
    <source>
        <dbReference type="ARBA" id="ARBA00022448"/>
    </source>
</evidence>
<dbReference type="PANTHER" id="PTHR45667">
    <property type="entry name" value="S-ADENOSYLMETHIONINE MITOCHONDRIAL CARRIER PROTEIN"/>
    <property type="match status" value="1"/>
</dbReference>
<dbReference type="Pfam" id="PF00153">
    <property type="entry name" value="Mito_carr"/>
    <property type="match status" value="3"/>
</dbReference>
<sequence length="268" mass="28977">MALGMGPFAASLIAGSAAGTAVDMILFPLDTIKTRLQSKSGFWKSGGFSGIYRGIGPAFVGSAPNAAVFFCTYDTSKRLMEQSFKITGNSGVHMAAASLGEVIACVVRVPVEIVKQRQQTSKRSALSIMSNTLKMEGFRGFYRGYFSTIFREIPFSVIQFPLWEGFKSQIVKTKGSCSPLQSSICGAFAGGIAACLTTPLDVAKTRIMLADVSSVESRGSLFPVWKIIYEQKGVRGLFAGVLPRTLWISFGGFIFFGTYEVVKKFVIL</sequence>
<evidence type="ECO:0000256" key="2">
    <source>
        <dbReference type="ARBA" id="ARBA00006375"/>
    </source>
</evidence>